<dbReference type="SUPFAM" id="SSF48652">
    <property type="entry name" value="Tetraspanin"/>
    <property type="match status" value="1"/>
</dbReference>
<evidence type="ECO:0000256" key="2">
    <source>
        <dbReference type="ARBA" id="ARBA00022692"/>
    </source>
</evidence>
<gene>
    <name evidence="6" type="ORF">RF11_05573</name>
</gene>
<evidence type="ECO:0000256" key="4">
    <source>
        <dbReference type="ARBA" id="ARBA00023136"/>
    </source>
</evidence>
<evidence type="ECO:0000313" key="7">
    <source>
        <dbReference type="Proteomes" id="UP000031668"/>
    </source>
</evidence>
<sequence length="169" mass="19232">MNFCQNLESSPLSPLMVALGSTSFIMIIFGFIRVVYNSKICGYVYLKFYLIVAIGSIVAVVFSALIFQKFDETLERCLLDNDIAEKRRNDPFLKWFQQKFKCCGIFSKDEYQGKLPRACCVDQTVECTTGFQDTCNTPFHIYIYTVGGIFLGGICFWALLSPLVIKDML</sequence>
<reference evidence="6 7" key="1">
    <citation type="journal article" date="2014" name="Genome Biol. Evol.">
        <title>The genome of the myxosporean Thelohanellus kitauei shows adaptations to nutrient acquisition within its fish host.</title>
        <authorList>
            <person name="Yang Y."/>
            <person name="Xiong J."/>
            <person name="Zhou Z."/>
            <person name="Huo F."/>
            <person name="Miao W."/>
            <person name="Ran C."/>
            <person name="Liu Y."/>
            <person name="Zhang J."/>
            <person name="Feng J."/>
            <person name="Wang M."/>
            <person name="Wang M."/>
            <person name="Wang L."/>
            <person name="Yao B."/>
        </authorList>
    </citation>
    <scope>NUCLEOTIDE SEQUENCE [LARGE SCALE GENOMIC DNA]</scope>
    <source>
        <strain evidence="6">Wuqing</strain>
    </source>
</reference>
<proteinExistence type="predicted"/>
<keyword evidence="2 5" id="KW-0812">Transmembrane</keyword>
<dbReference type="Proteomes" id="UP000031668">
    <property type="component" value="Unassembled WGS sequence"/>
</dbReference>
<accession>A0A0C2M0F2</accession>
<organism evidence="6 7">
    <name type="scientific">Thelohanellus kitauei</name>
    <name type="common">Myxosporean</name>
    <dbReference type="NCBI Taxonomy" id="669202"/>
    <lineage>
        <taxon>Eukaryota</taxon>
        <taxon>Metazoa</taxon>
        <taxon>Cnidaria</taxon>
        <taxon>Myxozoa</taxon>
        <taxon>Myxosporea</taxon>
        <taxon>Bivalvulida</taxon>
        <taxon>Platysporina</taxon>
        <taxon>Myxobolidae</taxon>
        <taxon>Thelohanellus</taxon>
    </lineage>
</organism>
<feature type="transmembrane region" description="Helical" evidence="5">
    <location>
        <begin position="15"/>
        <end position="36"/>
    </location>
</feature>
<dbReference type="InterPro" id="IPR008952">
    <property type="entry name" value="Tetraspanin_EC2_sf"/>
</dbReference>
<dbReference type="InterPro" id="IPR018499">
    <property type="entry name" value="Tetraspanin/Peripherin"/>
</dbReference>
<keyword evidence="3 5" id="KW-1133">Transmembrane helix</keyword>
<evidence type="ECO:0000313" key="6">
    <source>
        <dbReference type="EMBL" id="KII60500.1"/>
    </source>
</evidence>
<dbReference type="GO" id="GO:0016020">
    <property type="term" value="C:membrane"/>
    <property type="evidence" value="ECO:0007669"/>
    <property type="project" value="UniProtKB-SubCell"/>
</dbReference>
<evidence type="ECO:0000256" key="1">
    <source>
        <dbReference type="ARBA" id="ARBA00004141"/>
    </source>
</evidence>
<dbReference type="EMBL" id="JWZT01005579">
    <property type="protein sequence ID" value="KII60500.1"/>
    <property type="molecule type" value="Genomic_DNA"/>
</dbReference>
<dbReference type="Gene3D" id="1.10.1450.10">
    <property type="entry name" value="Tetraspanin"/>
    <property type="match status" value="1"/>
</dbReference>
<comment type="caution">
    <text evidence="6">The sequence shown here is derived from an EMBL/GenBank/DDBJ whole genome shotgun (WGS) entry which is preliminary data.</text>
</comment>
<dbReference type="AlphaFoldDB" id="A0A0C2M0F2"/>
<keyword evidence="7" id="KW-1185">Reference proteome</keyword>
<dbReference type="Pfam" id="PF00335">
    <property type="entry name" value="Tetraspanin"/>
    <property type="match status" value="1"/>
</dbReference>
<keyword evidence="4 5" id="KW-0472">Membrane</keyword>
<comment type="subcellular location">
    <subcellularLocation>
        <location evidence="1">Membrane</location>
        <topology evidence="1">Multi-pass membrane protein</topology>
    </subcellularLocation>
</comment>
<evidence type="ECO:0000256" key="5">
    <source>
        <dbReference type="SAM" id="Phobius"/>
    </source>
</evidence>
<feature type="transmembrane region" description="Helical" evidence="5">
    <location>
        <begin position="48"/>
        <end position="67"/>
    </location>
</feature>
<evidence type="ECO:0000256" key="3">
    <source>
        <dbReference type="ARBA" id="ARBA00022989"/>
    </source>
</evidence>
<name>A0A0C2M0F2_THEKT</name>
<feature type="transmembrane region" description="Helical" evidence="5">
    <location>
        <begin position="141"/>
        <end position="165"/>
    </location>
</feature>
<protein>
    <submittedName>
        <fullName evidence="6">Uncharacterized protein</fullName>
    </submittedName>
</protein>
<dbReference type="OrthoDB" id="438211at2759"/>